<name>A0AAX2BBK9_KLEPN</name>
<evidence type="ECO:0000313" key="1">
    <source>
        <dbReference type="EMBL" id="SAT96711.1"/>
    </source>
</evidence>
<accession>A0AAX2BBK9</accession>
<dbReference type="Proteomes" id="UP000077826">
    <property type="component" value="Unassembled WGS sequence"/>
</dbReference>
<proteinExistence type="predicted"/>
<comment type="caution">
    <text evidence="1">The sequence shown here is derived from an EMBL/GenBank/DDBJ whole genome shotgun (WGS) entry which is preliminary data.</text>
</comment>
<evidence type="ECO:0000313" key="2">
    <source>
        <dbReference type="Proteomes" id="UP000077826"/>
    </source>
</evidence>
<dbReference type="AlphaFoldDB" id="A0AAX2BBK9"/>
<gene>
    <name evidence="1" type="ORF">SAMEA2273558_05297</name>
</gene>
<organism evidence="1 2">
    <name type="scientific">Klebsiella pneumoniae</name>
    <dbReference type="NCBI Taxonomy" id="573"/>
    <lineage>
        <taxon>Bacteria</taxon>
        <taxon>Pseudomonadati</taxon>
        <taxon>Pseudomonadota</taxon>
        <taxon>Gammaproteobacteria</taxon>
        <taxon>Enterobacterales</taxon>
        <taxon>Enterobacteriaceae</taxon>
        <taxon>Klebsiella/Raoultella group</taxon>
        <taxon>Klebsiella</taxon>
        <taxon>Klebsiella pneumoniae complex</taxon>
    </lineage>
</organism>
<dbReference type="EMBL" id="FLDK01000022">
    <property type="protein sequence ID" value="SAT96711.1"/>
    <property type="molecule type" value="Genomic_DNA"/>
</dbReference>
<reference evidence="1 2" key="1">
    <citation type="submission" date="2016-04" db="EMBL/GenBank/DDBJ databases">
        <authorList>
            <consortium name="Pathogen Informatics"/>
        </authorList>
    </citation>
    <scope>NUCLEOTIDE SEQUENCE [LARGE SCALE GENOMIC DNA]</scope>
    <source>
        <strain evidence="2">k480</strain>
    </source>
</reference>
<protein>
    <submittedName>
        <fullName evidence="1">Uncharacterized protein</fullName>
    </submittedName>
</protein>
<sequence length="41" mass="4517">MSEHHAVETIVVLKSIQDFQPEAVSIKTNKRFYIVGGTGDA</sequence>